<dbReference type="OrthoDB" id="5470072at2"/>
<feature type="transmembrane region" description="Helical" evidence="1">
    <location>
        <begin position="20"/>
        <end position="38"/>
    </location>
</feature>
<keyword evidence="1" id="KW-1133">Transmembrane helix</keyword>
<dbReference type="Proteomes" id="UP000248798">
    <property type="component" value="Unassembled WGS sequence"/>
</dbReference>
<keyword evidence="1" id="KW-0812">Transmembrane</keyword>
<accession>A0A328FCB5</accession>
<dbReference type="EMBL" id="CP036313">
    <property type="protein sequence ID" value="QBH12126.1"/>
    <property type="molecule type" value="Genomic_DNA"/>
</dbReference>
<evidence type="ECO:0000313" key="2">
    <source>
        <dbReference type="EMBL" id="QBH12126.1"/>
    </source>
</evidence>
<organism evidence="3 4">
    <name type="scientific">Desulfobacter hydrogenophilus</name>
    <dbReference type="NCBI Taxonomy" id="2291"/>
    <lineage>
        <taxon>Bacteria</taxon>
        <taxon>Pseudomonadati</taxon>
        <taxon>Thermodesulfobacteriota</taxon>
        <taxon>Desulfobacteria</taxon>
        <taxon>Desulfobacterales</taxon>
        <taxon>Desulfobacteraceae</taxon>
        <taxon>Desulfobacter</taxon>
    </lineage>
</organism>
<dbReference type="InterPro" id="IPR045584">
    <property type="entry name" value="Pilin-like"/>
</dbReference>
<dbReference type="EMBL" id="QLNI01000041">
    <property type="protein sequence ID" value="RAM00677.1"/>
    <property type="molecule type" value="Genomic_DNA"/>
</dbReference>
<proteinExistence type="predicted"/>
<evidence type="ECO:0000313" key="4">
    <source>
        <dbReference type="Proteomes" id="UP000248798"/>
    </source>
</evidence>
<reference evidence="3 4" key="1">
    <citation type="submission" date="2018-06" db="EMBL/GenBank/DDBJ databases">
        <title>Complete Genome Sequence of Desulfobacter hydrogenophilus (DSM3380).</title>
        <authorList>
            <person name="Marietou A."/>
            <person name="Schreiber L."/>
            <person name="Marshall I."/>
            <person name="Jorgensen B."/>
        </authorList>
    </citation>
    <scope>NUCLEOTIDE SEQUENCE [LARGE SCALE GENOMIC DNA]</scope>
    <source>
        <strain evidence="3 4">DSM 3380</strain>
    </source>
</reference>
<name>A0A328FCB5_9BACT</name>
<sequence>MEKKQQQQQKNINNQKGFTLLEILVVLTIMGFLIAMVAPRLAGISGGAVDTVCDTNQNRMVTYMSSYFEQTNRYPNKLTNLVMTDGIDADPLNNSYQIPVVSDQDPENGAEVFANEFYERSPLRAHILTSNEAAVLRNMGITTVLNLNDYTQLADAVANPGDYDNDEPLVAVTTEAPAMDDVDVAEGLGVAMVGMSADAASAWTLITGSDAGNYGEPDFFGRIVLGMGAECSLITSGVISNAAHCPGGIQNADNATYNDYNLVLPRLETTVDTFDAVVTGMDSDTTDPDDGVQLAALSYDEAWPETASYDIGVNSNNYTSRTFTLDAQENWEFTTMCPEGHMYPEDDGEFWAIDLGADGSID</sequence>
<keyword evidence="5" id="KW-1185">Reference proteome</keyword>
<dbReference type="Pfam" id="PF07963">
    <property type="entry name" value="N_methyl"/>
    <property type="match status" value="1"/>
</dbReference>
<dbReference type="NCBIfam" id="TIGR02532">
    <property type="entry name" value="IV_pilin_GFxxxE"/>
    <property type="match status" value="1"/>
</dbReference>
<dbReference type="AlphaFoldDB" id="A0A328FCB5"/>
<evidence type="ECO:0000256" key="1">
    <source>
        <dbReference type="SAM" id="Phobius"/>
    </source>
</evidence>
<dbReference type="InterPro" id="IPR012902">
    <property type="entry name" value="N_methyl_site"/>
</dbReference>
<dbReference type="Proteomes" id="UP000293902">
    <property type="component" value="Chromosome"/>
</dbReference>
<dbReference type="RefSeq" id="WP_111959224.1">
    <property type="nucleotide sequence ID" value="NZ_CP036313.1"/>
</dbReference>
<evidence type="ECO:0000313" key="3">
    <source>
        <dbReference type="EMBL" id="RAM00677.1"/>
    </source>
</evidence>
<dbReference type="PROSITE" id="PS00409">
    <property type="entry name" value="PROKAR_NTER_METHYL"/>
    <property type="match status" value="1"/>
</dbReference>
<dbReference type="Gene3D" id="3.30.700.10">
    <property type="entry name" value="Glycoprotein, Type 4 Pilin"/>
    <property type="match status" value="1"/>
</dbReference>
<gene>
    <name evidence="3" type="ORF">DO021_17960</name>
    <name evidence="2" type="ORF">EYB58_03805</name>
</gene>
<reference evidence="2 5" key="2">
    <citation type="submission" date="2019-02" db="EMBL/GenBank/DDBJ databases">
        <title>Complete genome sequence of Desulfobacter hydrogenophilus AcRS1.</title>
        <authorList>
            <person name="Marietou A."/>
            <person name="Lund M.B."/>
            <person name="Marshall I.P.G."/>
            <person name="Schreiber L."/>
            <person name="Jorgensen B."/>
        </authorList>
    </citation>
    <scope>NUCLEOTIDE SEQUENCE [LARGE SCALE GENOMIC DNA]</scope>
    <source>
        <strain evidence="2 5">AcRS1</strain>
    </source>
</reference>
<protein>
    <submittedName>
        <fullName evidence="2">Prepilin-type N-terminal cleavage/methylation domain-containing protein</fullName>
    </submittedName>
</protein>
<dbReference type="SUPFAM" id="SSF54523">
    <property type="entry name" value="Pili subunits"/>
    <property type="match status" value="1"/>
</dbReference>
<evidence type="ECO:0000313" key="5">
    <source>
        <dbReference type="Proteomes" id="UP000293902"/>
    </source>
</evidence>
<keyword evidence="1" id="KW-0472">Membrane</keyword>